<keyword evidence="2" id="KW-1185">Reference proteome</keyword>
<reference evidence="1 2" key="1">
    <citation type="journal article" date="2021" name="Elife">
        <title>Chloroplast acquisition without the gene transfer in kleptoplastic sea slugs, Plakobranchus ocellatus.</title>
        <authorList>
            <person name="Maeda T."/>
            <person name="Takahashi S."/>
            <person name="Yoshida T."/>
            <person name="Shimamura S."/>
            <person name="Takaki Y."/>
            <person name="Nagai Y."/>
            <person name="Toyoda A."/>
            <person name="Suzuki Y."/>
            <person name="Arimoto A."/>
            <person name="Ishii H."/>
            <person name="Satoh N."/>
            <person name="Nishiyama T."/>
            <person name="Hasebe M."/>
            <person name="Maruyama T."/>
            <person name="Minagawa J."/>
            <person name="Obokata J."/>
            <person name="Shigenobu S."/>
        </authorList>
    </citation>
    <scope>NUCLEOTIDE SEQUENCE [LARGE SCALE GENOMIC DNA]</scope>
</reference>
<dbReference type="AlphaFoldDB" id="A0AAV4JJQ8"/>
<dbReference type="EMBL" id="BMAT01010233">
    <property type="protein sequence ID" value="GFS23009.1"/>
    <property type="molecule type" value="Genomic_DNA"/>
</dbReference>
<comment type="caution">
    <text evidence="1">The sequence shown here is derived from an EMBL/GenBank/DDBJ whole genome shotgun (WGS) entry which is preliminary data.</text>
</comment>
<name>A0AAV4JJQ8_9GAST</name>
<evidence type="ECO:0000313" key="1">
    <source>
        <dbReference type="EMBL" id="GFS23009.1"/>
    </source>
</evidence>
<evidence type="ECO:0000313" key="2">
    <source>
        <dbReference type="Proteomes" id="UP000762676"/>
    </source>
</evidence>
<proteinExistence type="predicted"/>
<gene>
    <name evidence="1" type="ORF">ElyMa_005123800</name>
</gene>
<dbReference type="Proteomes" id="UP000762676">
    <property type="component" value="Unassembled WGS sequence"/>
</dbReference>
<organism evidence="1 2">
    <name type="scientific">Elysia marginata</name>
    <dbReference type="NCBI Taxonomy" id="1093978"/>
    <lineage>
        <taxon>Eukaryota</taxon>
        <taxon>Metazoa</taxon>
        <taxon>Spiralia</taxon>
        <taxon>Lophotrochozoa</taxon>
        <taxon>Mollusca</taxon>
        <taxon>Gastropoda</taxon>
        <taxon>Heterobranchia</taxon>
        <taxon>Euthyneura</taxon>
        <taxon>Panpulmonata</taxon>
        <taxon>Sacoglossa</taxon>
        <taxon>Placobranchoidea</taxon>
        <taxon>Plakobranchidae</taxon>
        <taxon>Elysia</taxon>
    </lineage>
</organism>
<protein>
    <submittedName>
        <fullName evidence="1">Uncharacterized protein</fullName>
    </submittedName>
</protein>
<accession>A0AAV4JJQ8</accession>
<sequence length="86" mass="9707">MSRCYIKYNIVITEAAATEVTSQVSISFRKCLLLIVEGWMVFGEPRPDDDNDEEDARPHTSPLLYHQPVAVVSGEELNKQLLLLCV</sequence>